<evidence type="ECO:0000313" key="3">
    <source>
        <dbReference type="Proteomes" id="UP000516422"/>
    </source>
</evidence>
<feature type="region of interest" description="Disordered" evidence="1">
    <location>
        <begin position="170"/>
        <end position="191"/>
    </location>
</feature>
<name>A0A7H1PR80_9ACTN</name>
<accession>A0A7H1PR80</accession>
<feature type="region of interest" description="Disordered" evidence="1">
    <location>
        <begin position="1"/>
        <end position="31"/>
    </location>
</feature>
<dbReference type="AlphaFoldDB" id="A0A7H1PR80"/>
<organism evidence="2 3">
    <name type="scientific">Streptomyces griseofuscus</name>
    <dbReference type="NCBI Taxonomy" id="146922"/>
    <lineage>
        <taxon>Bacteria</taxon>
        <taxon>Bacillati</taxon>
        <taxon>Actinomycetota</taxon>
        <taxon>Actinomycetes</taxon>
        <taxon>Kitasatosporales</taxon>
        <taxon>Streptomycetaceae</taxon>
        <taxon>Streptomyces</taxon>
    </lineage>
</organism>
<reference evidence="2 3" key="1">
    <citation type="submission" date="2020-04" db="EMBL/GenBank/DDBJ databases">
        <title>Characterization and engineering of Streptomyces griseofuscus DSM40191 as a potential heterologous host for expression of BGCs.</title>
        <authorList>
            <person name="Gren T."/>
            <person name="Whitford C.M."/>
            <person name="Mohite O.S."/>
            <person name="Joergensen T.S."/>
            <person name="Nielsen J.B."/>
            <person name="Lee S.Y."/>
            <person name="Weber T."/>
        </authorList>
    </citation>
    <scope>NUCLEOTIDE SEQUENCE [LARGE SCALE GENOMIC DNA]</scope>
    <source>
        <strain evidence="2 3">DSM 40191</strain>
    </source>
</reference>
<evidence type="ECO:0000256" key="1">
    <source>
        <dbReference type="SAM" id="MobiDB-lite"/>
    </source>
</evidence>
<proteinExistence type="predicted"/>
<evidence type="ECO:0000313" key="2">
    <source>
        <dbReference type="EMBL" id="QNT90560.1"/>
    </source>
</evidence>
<dbReference type="Proteomes" id="UP000516422">
    <property type="component" value="Chromosome"/>
</dbReference>
<feature type="compositionally biased region" description="Basic and acidic residues" evidence="1">
    <location>
        <begin position="1"/>
        <end position="10"/>
    </location>
</feature>
<dbReference type="KEGG" id="sgf:HEP81_00223"/>
<sequence>MDGARARELIVADSPATGLPPLMTTEPFSAVGPSRHERVRHVRWLGRGDGGCRSLSEERVRIRRPVRGRAGEYGTHGYRFTTAAEPARPRPGAARPSAGSPSAAGHPASGTVRPSSARPRTSSRTGKWLDDAWLVPVTVDQRFQPSSRGRLAASWGPRRHPATVLVASPHGTARHRRPDPRIPPAGAQESLSCCARPPGTNALETPRLRLLLLVALPSPAPACGPAAGEGAPPRRPAPGLGAGVELSGGSESSARPG</sequence>
<dbReference type="EMBL" id="CP051006">
    <property type="protein sequence ID" value="QNT90560.1"/>
    <property type="molecule type" value="Genomic_DNA"/>
</dbReference>
<feature type="region of interest" description="Disordered" evidence="1">
    <location>
        <begin position="221"/>
        <end position="257"/>
    </location>
</feature>
<feature type="compositionally biased region" description="Low complexity" evidence="1">
    <location>
        <begin position="221"/>
        <end position="231"/>
    </location>
</feature>
<gene>
    <name evidence="2" type="ORF">HEP81_00223</name>
</gene>
<feature type="compositionally biased region" description="Low complexity" evidence="1">
    <location>
        <begin position="83"/>
        <end position="124"/>
    </location>
</feature>
<protein>
    <submittedName>
        <fullName evidence="2">Uncharacterized protein</fullName>
    </submittedName>
</protein>
<feature type="region of interest" description="Disordered" evidence="1">
    <location>
        <begin position="70"/>
        <end position="124"/>
    </location>
</feature>